<dbReference type="EMBL" id="JANPWB010000014">
    <property type="protein sequence ID" value="KAJ1100071.1"/>
    <property type="molecule type" value="Genomic_DNA"/>
</dbReference>
<dbReference type="AlphaFoldDB" id="A0AAV7M8H5"/>
<reference evidence="2" key="1">
    <citation type="journal article" date="2022" name="bioRxiv">
        <title>Sequencing and chromosome-scale assembly of the giantPleurodeles waltlgenome.</title>
        <authorList>
            <person name="Brown T."/>
            <person name="Elewa A."/>
            <person name="Iarovenko S."/>
            <person name="Subramanian E."/>
            <person name="Araus A.J."/>
            <person name="Petzold A."/>
            <person name="Susuki M."/>
            <person name="Suzuki K.-i.T."/>
            <person name="Hayashi T."/>
            <person name="Toyoda A."/>
            <person name="Oliveira C."/>
            <person name="Osipova E."/>
            <person name="Leigh N.D."/>
            <person name="Simon A."/>
            <person name="Yun M.H."/>
        </authorList>
    </citation>
    <scope>NUCLEOTIDE SEQUENCE</scope>
    <source>
        <strain evidence="2">20211129_DDA</strain>
        <tissue evidence="2">Liver</tissue>
    </source>
</reference>
<gene>
    <name evidence="2" type="ORF">NDU88_005160</name>
</gene>
<evidence type="ECO:0000313" key="3">
    <source>
        <dbReference type="Proteomes" id="UP001066276"/>
    </source>
</evidence>
<organism evidence="2 3">
    <name type="scientific">Pleurodeles waltl</name>
    <name type="common">Iberian ribbed newt</name>
    <dbReference type="NCBI Taxonomy" id="8319"/>
    <lineage>
        <taxon>Eukaryota</taxon>
        <taxon>Metazoa</taxon>
        <taxon>Chordata</taxon>
        <taxon>Craniata</taxon>
        <taxon>Vertebrata</taxon>
        <taxon>Euteleostomi</taxon>
        <taxon>Amphibia</taxon>
        <taxon>Batrachia</taxon>
        <taxon>Caudata</taxon>
        <taxon>Salamandroidea</taxon>
        <taxon>Salamandridae</taxon>
        <taxon>Pleurodelinae</taxon>
        <taxon>Pleurodeles</taxon>
    </lineage>
</organism>
<dbReference type="Proteomes" id="UP001066276">
    <property type="component" value="Chromosome 10"/>
</dbReference>
<protein>
    <submittedName>
        <fullName evidence="2">Uncharacterized protein</fullName>
    </submittedName>
</protein>
<evidence type="ECO:0000313" key="2">
    <source>
        <dbReference type="EMBL" id="KAJ1100071.1"/>
    </source>
</evidence>
<sequence length="305" mass="31890">MAAVRSLEQVVAQDVRSRASPVPAVRHVEKLAVGTHALRRRCAGRSRAQHAQLALESEGSTQSLSKERTLGGAANMAAPSGFLSNSDFNEDSQPDVSREVCVDQICEDVVIVIESDDELERGNGLYGEGCSQSLPVSEGLPAQGGRPGSMDSSAGHRVEERAQPGAVCLTSREVSVSGEGSSAANVSGLRPLLAGQGALSGLACEEEALDYEEEDTNQTVAVTKDSSSKKAVPGDRLAGSKKVLSGNLLRGEVANVSGRVGAVSGNKSDNLSNVDVAIQAEDVGVEEGRLKVRRALWIRCQVSKT</sequence>
<keyword evidence="3" id="KW-1185">Reference proteome</keyword>
<evidence type="ECO:0000256" key="1">
    <source>
        <dbReference type="SAM" id="MobiDB-lite"/>
    </source>
</evidence>
<proteinExistence type="predicted"/>
<feature type="region of interest" description="Disordered" evidence="1">
    <location>
        <begin position="126"/>
        <end position="161"/>
    </location>
</feature>
<name>A0AAV7M8H5_PLEWA</name>
<comment type="caution">
    <text evidence="2">The sequence shown here is derived from an EMBL/GenBank/DDBJ whole genome shotgun (WGS) entry which is preliminary data.</text>
</comment>
<accession>A0AAV7M8H5</accession>
<feature type="region of interest" description="Disordered" evidence="1">
    <location>
        <begin position="75"/>
        <end position="94"/>
    </location>
</feature>